<dbReference type="RefSeq" id="WP_319952722.1">
    <property type="nucleotide sequence ID" value="NZ_JAXAVX010000001.1"/>
</dbReference>
<keyword evidence="2" id="KW-1185">Reference proteome</keyword>
<name>A0ABU4VFK7_9ACTN</name>
<reference evidence="1 2" key="1">
    <citation type="submission" date="2023-11" db="EMBL/GenBank/DDBJ databases">
        <authorList>
            <person name="Xu M."/>
            <person name="Jiang T."/>
        </authorList>
    </citation>
    <scope>NUCLEOTIDE SEQUENCE [LARGE SCALE GENOMIC DNA]</scope>
    <source>
        <strain evidence="1 2">SD</strain>
    </source>
</reference>
<organism evidence="1 2">
    <name type="scientific">Patulibacter brassicae</name>
    <dbReference type="NCBI Taxonomy" id="1705717"/>
    <lineage>
        <taxon>Bacteria</taxon>
        <taxon>Bacillati</taxon>
        <taxon>Actinomycetota</taxon>
        <taxon>Thermoleophilia</taxon>
        <taxon>Solirubrobacterales</taxon>
        <taxon>Patulibacteraceae</taxon>
        <taxon>Patulibacter</taxon>
    </lineage>
</organism>
<proteinExistence type="predicted"/>
<gene>
    <name evidence="1" type="ORF">SK069_03145</name>
</gene>
<comment type="caution">
    <text evidence="1">The sequence shown here is derived from an EMBL/GenBank/DDBJ whole genome shotgun (WGS) entry which is preliminary data.</text>
</comment>
<evidence type="ECO:0000313" key="1">
    <source>
        <dbReference type="EMBL" id="MDX8150577.1"/>
    </source>
</evidence>
<dbReference type="EMBL" id="JAXAVX010000001">
    <property type="protein sequence ID" value="MDX8150577.1"/>
    <property type="molecule type" value="Genomic_DNA"/>
</dbReference>
<evidence type="ECO:0008006" key="3">
    <source>
        <dbReference type="Google" id="ProtNLM"/>
    </source>
</evidence>
<dbReference type="Proteomes" id="UP001277761">
    <property type="component" value="Unassembled WGS sequence"/>
</dbReference>
<evidence type="ECO:0000313" key="2">
    <source>
        <dbReference type="Proteomes" id="UP001277761"/>
    </source>
</evidence>
<accession>A0ABU4VFK7</accession>
<sequence length="261" mass="26958">MRVPRRLVLGRRVPGRRVSGRLVPRGPVRLLAPVAGTAAAGALLAGASPVGAAPAVGGPVVVDPIRPGYPTVEREVAWTLTGSARRGGAIVVDPGYGGACGSSPRASVRETASRIEVRVVVSEPAPEAMVACPAIAVRHPPITVPLATPIAGRRVRGPRQQAPTPFGAIPDAVAPTPGARRAVVPDVRGLATGDATGVLCLNGLRGVVRGPRGRPGVRVLRQDPRAGRLRPWLRDDAAPATQRCTTAAVRDLPRVRLTVGR</sequence>
<protein>
    <recommendedName>
        <fullName evidence="3">PASTA domain-containing protein</fullName>
    </recommendedName>
</protein>